<proteinExistence type="predicted"/>
<comment type="caution">
    <text evidence="1">The sequence shown here is derived from an EMBL/GenBank/DDBJ whole genome shotgun (WGS) entry which is preliminary data.</text>
</comment>
<dbReference type="EMBL" id="JARJLG010000094">
    <property type="protein sequence ID" value="KAJ7747446.1"/>
    <property type="molecule type" value="Genomic_DNA"/>
</dbReference>
<protein>
    <submittedName>
        <fullName evidence="1">Uncharacterized protein</fullName>
    </submittedName>
</protein>
<accession>A0AAD7IPK2</accession>
<keyword evidence="2" id="KW-1185">Reference proteome</keyword>
<gene>
    <name evidence="1" type="ORF">DFH07DRAFT_1037170</name>
</gene>
<organism evidence="1 2">
    <name type="scientific">Mycena maculata</name>
    <dbReference type="NCBI Taxonomy" id="230809"/>
    <lineage>
        <taxon>Eukaryota</taxon>
        <taxon>Fungi</taxon>
        <taxon>Dikarya</taxon>
        <taxon>Basidiomycota</taxon>
        <taxon>Agaricomycotina</taxon>
        <taxon>Agaricomycetes</taxon>
        <taxon>Agaricomycetidae</taxon>
        <taxon>Agaricales</taxon>
        <taxon>Marasmiineae</taxon>
        <taxon>Mycenaceae</taxon>
        <taxon>Mycena</taxon>
    </lineage>
</organism>
<feature type="non-terminal residue" evidence="1">
    <location>
        <position position="105"/>
    </location>
</feature>
<dbReference type="Proteomes" id="UP001215280">
    <property type="component" value="Unassembled WGS sequence"/>
</dbReference>
<sequence>FIAMQSTDNIPIESSWHLFTNYVGLDIKQVILIGKSHNYFHPSLQHHIDLFNWLWPKIIQLCLDSFAEYWNNHKIRTQRNKLLPPGFSPNYICDFPEKFGLTILG</sequence>
<evidence type="ECO:0000313" key="2">
    <source>
        <dbReference type="Proteomes" id="UP001215280"/>
    </source>
</evidence>
<name>A0AAD7IPK2_9AGAR</name>
<reference evidence="1" key="1">
    <citation type="submission" date="2023-03" db="EMBL/GenBank/DDBJ databases">
        <title>Massive genome expansion in bonnet fungi (Mycena s.s.) driven by repeated elements and novel gene families across ecological guilds.</title>
        <authorList>
            <consortium name="Lawrence Berkeley National Laboratory"/>
            <person name="Harder C.B."/>
            <person name="Miyauchi S."/>
            <person name="Viragh M."/>
            <person name="Kuo A."/>
            <person name="Thoen E."/>
            <person name="Andreopoulos B."/>
            <person name="Lu D."/>
            <person name="Skrede I."/>
            <person name="Drula E."/>
            <person name="Henrissat B."/>
            <person name="Morin E."/>
            <person name="Kohler A."/>
            <person name="Barry K."/>
            <person name="LaButti K."/>
            <person name="Morin E."/>
            <person name="Salamov A."/>
            <person name="Lipzen A."/>
            <person name="Mereny Z."/>
            <person name="Hegedus B."/>
            <person name="Baldrian P."/>
            <person name="Stursova M."/>
            <person name="Weitz H."/>
            <person name="Taylor A."/>
            <person name="Grigoriev I.V."/>
            <person name="Nagy L.G."/>
            <person name="Martin F."/>
            <person name="Kauserud H."/>
        </authorList>
    </citation>
    <scope>NUCLEOTIDE SEQUENCE</scope>
    <source>
        <strain evidence="1">CBHHK188m</strain>
    </source>
</reference>
<feature type="non-terminal residue" evidence="1">
    <location>
        <position position="1"/>
    </location>
</feature>
<evidence type="ECO:0000313" key="1">
    <source>
        <dbReference type="EMBL" id="KAJ7747446.1"/>
    </source>
</evidence>
<dbReference type="AlphaFoldDB" id="A0AAD7IPK2"/>